<feature type="compositionally biased region" description="Basic and acidic residues" evidence="4">
    <location>
        <begin position="671"/>
        <end position="682"/>
    </location>
</feature>
<feature type="region of interest" description="Disordered" evidence="4">
    <location>
        <begin position="585"/>
        <end position="636"/>
    </location>
</feature>
<feature type="compositionally biased region" description="Basic and acidic residues" evidence="4">
    <location>
        <begin position="235"/>
        <end position="252"/>
    </location>
</feature>
<evidence type="ECO:0000256" key="3">
    <source>
        <dbReference type="PROSITE-ProRule" id="PRU00781"/>
    </source>
</evidence>
<dbReference type="OrthoDB" id="158357at2759"/>
<dbReference type="Gene3D" id="3.30.800.10">
    <property type="entry name" value="Phosphatidylinositol Phosphate Kinase II Beta"/>
    <property type="match status" value="1"/>
</dbReference>
<gene>
    <name evidence="6" type="ORF">I316_07245</name>
</gene>
<evidence type="ECO:0000256" key="4">
    <source>
        <dbReference type="SAM" id="MobiDB-lite"/>
    </source>
</evidence>
<feature type="compositionally biased region" description="Pro residues" evidence="4">
    <location>
        <begin position="19"/>
        <end position="32"/>
    </location>
</feature>
<dbReference type="Proteomes" id="UP000092666">
    <property type="component" value="Unassembled WGS sequence"/>
</dbReference>
<proteinExistence type="predicted"/>
<dbReference type="InterPro" id="IPR002498">
    <property type="entry name" value="PInositol-4-P-4/5-kinase_core"/>
</dbReference>
<keyword evidence="7" id="KW-1185">Reference proteome</keyword>
<dbReference type="InterPro" id="IPR027484">
    <property type="entry name" value="PInositol-4-P-5-kinase_N"/>
</dbReference>
<dbReference type="Pfam" id="PF01504">
    <property type="entry name" value="PIP5K"/>
    <property type="match status" value="1"/>
</dbReference>
<dbReference type="STRING" id="1296120.A0A1B9GJH0"/>
<dbReference type="GO" id="GO:0000329">
    <property type="term" value="C:fungal-type vacuole membrane"/>
    <property type="evidence" value="ECO:0007669"/>
    <property type="project" value="TreeGrafter"/>
</dbReference>
<keyword evidence="3" id="KW-0418">Kinase</keyword>
<keyword evidence="1 3" id="KW-0547">Nucleotide-binding</keyword>
<feature type="region of interest" description="Disordered" evidence="4">
    <location>
        <begin position="1311"/>
        <end position="1371"/>
    </location>
</feature>
<keyword evidence="2 3" id="KW-0067">ATP-binding</keyword>
<feature type="compositionally biased region" description="Polar residues" evidence="4">
    <location>
        <begin position="688"/>
        <end position="703"/>
    </location>
</feature>
<dbReference type="CDD" id="cd17300">
    <property type="entry name" value="PIPKc_PIKfyve"/>
    <property type="match status" value="1"/>
</dbReference>
<feature type="compositionally biased region" description="Polar residues" evidence="4">
    <location>
        <begin position="469"/>
        <end position="483"/>
    </location>
</feature>
<reference evidence="7" key="2">
    <citation type="submission" date="2013-12" db="EMBL/GenBank/DDBJ databases">
        <title>Evolution of pathogenesis and genome organization in the Tremellales.</title>
        <authorList>
            <person name="Cuomo C."/>
            <person name="Litvintseva A."/>
            <person name="Heitman J."/>
            <person name="Chen Y."/>
            <person name="Sun S."/>
            <person name="Springer D."/>
            <person name="Dromer F."/>
            <person name="Young S."/>
            <person name="Zeng Q."/>
            <person name="Chapman S."/>
            <person name="Gujja S."/>
            <person name="Saif S."/>
            <person name="Birren B."/>
        </authorList>
    </citation>
    <scope>NUCLEOTIDE SEQUENCE [LARGE SCALE GENOMIC DNA]</scope>
    <source>
        <strain evidence="7">BCC8398</strain>
    </source>
</reference>
<feature type="region of interest" description="Disordered" evidence="4">
    <location>
        <begin position="58"/>
        <end position="78"/>
    </location>
</feature>
<evidence type="ECO:0000313" key="7">
    <source>
        <dbReference type="Proteomes" id="UP000092666"/>
    </source>
</evidence>
<dbReference type="SUPFAM" id="SSF56104">
    <property type="entry name" value="SAICAR synthase-like"/>
    <property type="match status" value="1"/>
</dbReference>
<name>A0A1B9GJH0_9TREE</name>
<dbReference type="GO" id="GO:0010008">
    <property type="term" value="C:endosome membrane"/>
    <property type="evidence" value="ECO:0007669"/>
    <property type="project" value="TreeGrafter"/>
</dbReference>
<reference evidence="6 7" key="1">
    <citation type="submission" date="2013-07" db="EMBL/GenBank/DDBJ databases">
        <title>The Genome Sequence of Cryptococcus heveanensis BCC8398.</title>
        <authorList>
            <consortium name="The Broad Institute Genome Sequencing Platform"/>
            <person name="Cuomo C."/>
            <person name="Litvintseva A."/>
            <person name="Chen Y."/>
            <person name="Heitman J."/>
            <person name="Sun S."/>
            <person name="Springer D."/>
            <person name="Dromer F."/>
            <person name="Young S.K."/>
            <person name="Zeng Q."/>
            <person name="Gargeya S."/>
            <person name="Fitzgerald M."/>
            <person name="Abouelleil A."/>
            <person name="Alvarado L."/>
            <person name="Berlin A.M."/>
            <person name="Chapman S.B."/>
            <person name="Dewar J."/>
            <person name="Goldberg J."/>
            <person name="Griggs A."/>
            <person name="Gujja S."/>
            <person name="Hansen M."/>
            <person name="Howarth C."/>
            <person name="Imamovic A."/>
            <person name="Larimer J."/>
            <person name="McCowan C."/>
            <person name="Murphy C."/>
            <person name="Pearson M."/>
            <person name="Priest M."/>
            <person name="Roberts A."/>
            <person name="Saif S."/>
            <person name="Shea T."/>
            <person name="Sykes S."/>
            <person name="Wortman J."/>
            <person name="Nusbaum C."/>
            <person name="Birren B."/>
        </authorList>
    </citation>
    <scope>NUCLEOTIDE SEQUENCE [LARGE SCALE GENOMIC DNA]</scope>
    <source>
        <strain evidence="6 7">BCC8398</strain>
    </source>
</reference>
<feature type="compositionally biased region" description="Basic and acidic residues" evidence="4">
    <location>
        <begin position="654"/>
        <end position="663"/>
    </location>
</feature>
<feature type="domain" description="PIPK" evidence="5">
    <location>
        <begin position="1404"/>
        <end position="1740"/>
    </location>
</feature>
<feature type="region of interest" description="Disordered" evidence="4">
    <location>
        <begin position="290"/>
        <end position="321"/>
    </location>
</feature>
<feature type="compositionally biased region" description="Basic residues" evidence="4">
    <location>
        <begin position="447"/>
        <end position="457"/>
    </location>
</feature>
<dbReference type="GO" id="GO:0046854">
    <property type="term" value="P:phosphatidylinositol phosphate biosynthetic process"/>
    <property type="evidence" value="ECO:0007669"/>
    <property type="project" value="TreeGrafter"/>
</dbReference>
<dbReference type="InterPro" id="IPR027483">
    <property type="entry name" value="PInositol-4-P-4/5-kinase_C_sf"/>
</dbReference>
<dbReference type="EMBL" id="KI669513">
    <property type="protein sequence ID" value="OCF31113.1"/>
    <property type="molecule type" value="Genomic_DNA"/>
</dbReference>
<feature type="region of interest" description="Disordered" evidence="4">
    <location>
        <begin position="1"/>
        <end position="42"/>
    </location>
</feature>
<evidence type="ECO:0000259" key="5">
    <source>
        <dbReference type="PROSITE" id="PS51455"/>
    </source>
</evidence>
<accession>A0A1B9GJH0</accession>
<feature type="compositionally biased region" description="Basic and acidic residues" evidence="4">
    <location>
        <begin position="618"/>
        <end position="636"/>
    </location>
</feature>
<dbReference type="GO" id="GO:0000285">
    <property type="term" value="F:1-phosphatidylinositol-3-phosphate 5-kinase activity"/>
    <property type="evidence" value="ECO:0007669"/>
    <property type="project" value="InterPro"/>
</dbReference>
<sequence>MPDPSVTPAASPSKTSPVDPIPPRSTSPPLPPRKNANGLPPTYLRHLKRLLRQWLEQQVKRDDEGGPPLSRRTDLAGGQDRLWSDDQVKALEKALWEGAILPRRIARDGVKGGKGLLELDWAGWSEGVHKRKAAWRHYIDQQQAAEQAEEKLKAETLAKAKSGGSKSRKGSVTEGDSFAKGRLTVPGSPLPPFSSTSTSTSTPSRINTRPPSVASSSKSSTHTPEVPMHTPSRARKADSQEERSSGEGGDEIREWCRKISSLPGFERLSLPKKDEWEVVEDDFPKYGTIQRDLPGAFPQSSSNDYFRNSEGQDRPYLTASSSKTRFSDLGLPTPVSLPETPKVDTEMLKPVFCLYFPPSAIIDSGVSTSTLRLKRDNSLSARSNISVDSNGVANGKKWWSGSGGRWSEMTIGPDHPMEPEPDPEVEFVEGRYVLPSTSNGQGSWRHSLSRRRSRKRKSVLDSFGRSPDSFASVNDENTAVSSDTENEDSKGTETDEANSSTWSGTQRGSKSTTTDSWTTVIAGLDDDMPPTEAGEGITGIVGGTVVIRGVKREEDRKALENILQLLIYTVHSMIMELDLLDTFRVPREPDEPPPPPKQAHGALSVPQSPSKPRGSADLLRKNSLKERGDRTKGFFHRLGKESRTVWEGLLGKRRASDSHEKGPHMLSSPTGHDDHRVQDYEARPITPVTGTFPSGSNDRSSAPASVGDSSAGLPAKSLIPHPTERHLQILSRLEDQIHSITPGLLLPMPPLLLRVREEDSLRRERAKKEIKEGRQTLDGLPRSSPSKLLSPTFGGHSPDPVQGRALAYRLGGDVRAGLGALSSGIDTFEGFIRLQRLETLYCTGTELVNDEGEKETHICQRPTPSTYVFWDELQDISIEQLVKEVKEECEEAPMICSRSGCTASQGDHLRWWVHAGKKVGLKVETVTNQDFEGDDLDVWTKCEECDHASEPRLMTDISKAYSWGKFMELLLYSDNLRPAKLCTHSSTSLTRGIRISNHIISLTVRPVSVLDTRLPKLQVGPNVAKRKLGKEPVTVTLDGLVKKETRNERVEVLRDEVELYFQVAAKQLDSALDKEDEPSKDHLPLQTLSAEIANAKETLLKLLDSTPPSQLNDVRRQFTLQIKTLSPKIAAAHSKTGEDTAAESLDLPTPEYASSGTVFALPGSAVLIREDEPASVIAYTLSSLAYFTELVNTTKSAPTASDDGGTLTKSDQPVSATSASDIWVIDVRRRDTPRDLLSLRTIAKKKSEVAVGQSSKPPMSISLAPNAPSLELSLEQVEGRSQSSDRLGDIVKNISKATAQDPVLGVSTGIASGTSTSTLKSPILAESDTDAMPRVRSPPRGMKRLLSDPEKSAPPSAFRPAPTRSVSNTAIAPATPTSNYLTISTSAGGGGGSAQKEGWGSVTSSFSNSFNQLLKIGSDVGESLGSIRVRGTDRSLSSLIGPMSMMASTDNSLTALDDRPHIQFTYTLGDRLKLGCTVYYATAFDSLRRRCAIDKSIITSLSRTNAWDAQGGKSKAAFFMTQDKRYIVKELVSKWNVSDTHALLEIAPAYFEHLAGTHNKATSLAKIVGFYTVRINDMQTGTKRQLDLLVMENLFYKQTITRSYDLKGIEGRKVTKVKAEGETKADTKGEGTLFDGEWLEGMQKGLVLLQPHAKRILTEAISLDTRFLSSQSIMDYSLLLGLDEGKQELVVGLVDAIGSYNLFKTIESRGKMAINRGKEVTIIPPDQYRERFENALKHYFICFIDGASENGKV</sequence>
<dbReference type="InterPro" id="IPR044769">
    <property type="entry name" value="PIKfyve_PIPKc"/>
</dbReference>
<organism evidence="6 7">
    <name type="scientific">Kwoniella heveanensis BCC8398</name>
    <dbReference type="NCBI Taxonomy" id="1296120"/>
    <lineage>
        <taxon>Eukaryota</taxon>
        <taxon>Fungi</taxon>
        <taxon>Dikarya</taxon>
        <taxon>Basidiomycota</taxon>
        <taxon>Agaricomycotina</taxon>
        <taxon>Tremellomycetes</taxon>
        <taxon>Tremellales</taxon>
        <taxon>Cryptococcaceae</taxon>
        <taxon>Kwoniella</taxon>
    </lineage>
</organism>
<evidence type="ECO:0000256" key="2">
    <source>
        <dbReference type="ARBA" id="ARBA00022840"/>
    </source>
</evidence>
<evidence type="ECO:0000256" key="1">
    <source>
        <dbReference type="ARBA" id="ARBA00022741"/>
    </source>
</evidence>
<dbReference type="GO" id="GO:0005524">
    <property type="term" value="F:ATP binding"/>
    <property type="evidence" value="ECO:0007669"/>
    <property type="project" value="UniProtKB-UniRule"/>
</dbReference>
<dbReference type="PROSITE" id="PS51455">
    <property type="entry name" value="PIPK"/>
    <property type="match status" value="1"/>
</dbReference>
<keyword evidence="3" id="KW-0808">Transferase</keyword>
<evidence type="ECO:0000313" key="6">
    <source>
        <dbReference type="EMBL" id="OCF31113.1"/>
    </source>
</evidence>
<feature type="compositionally biased region" description="Low complexity" evidence="4">
    <location>
        <begin position="193"/>
        <end position="220"/>
    </location>
</feature>
<protein>
    <recommendedName>
        <fullName evidence="5">PIPK domain-containing protein</fullName>
    </recommendedName>
</protein>
<dbReference type="Gene3D" id="3.30.810.10">
    <property type="entry name" value="2-Layer Sandwich"/>
    <property type="match status" value="1"/>
</dbReference>
<feature type="region of interest" description="Disordered" evidence="4">
    <location>
        <begin position="653"/>
        <end position="718"/>
    </location>
</feature>
<feature type="compositionally biased region" description="Polar residues" evidence="4">
    <location>
        <begin position="497"/>
        <end position="516"/>
    </location>
</feature>
<feature type="region of interest" description="Disordered" evidence="4">
    <location>
        <begin position="150"/>
        <end position="252"/>
    </location>
</feature>
<dbReference type="SMART" id="SM00330">
    <property type="entry name" value="PIPKc"/>
    <property type="match status" value="1"/>
</dbReference>
<feature type="region of interest" description="Disordered" evidence="4">
    <location>
        <begin position="434"/>
        <end position="516"/>
    </location>
</feature>
<dbReference type="PANTHER" id="PTHR45748">
    <property type="entry name" value="1-PHOSPHATIDYLINOSITOL 3-PHOSPHATE 5-KINASE-RELATED"/>
    <property type="match status" value="1"/>
</dbReference>
<dbReference type="PANTHER" id="PTHR45748:SF7">
    <property type="entry name" value="1-PHOSPHATIDYLINOSITOL 3-PHOSPHATE 5-KINASE-RELATED"/>
    <property type="match status" value="1"/>
</dbReference>